<evidence type="ECO:0000313" key="10">
    <source>
        <dbReference type="Proteomes" id="UP000190539"/>
    </source>
</evidence>
<feature type="transmembrane region" description="Helical" evidence="7">
    <location>
        <begin position="443"/>
        <end position="461"/>
    </location>
</feature>
<feature type="transmembrane region" description="Helical" evidence="7">
    <location>
        <begin position="161"/>
        <end position="181"/>
    </location>
</feature>
<dbReference type="RefSeq" id="WP_077974050.1">
    <property type="nucleotide sequence ID" value="NZ_CP045178.1"/>
</dbReference>
<keyword evidence="2" id="KW-1003">Cell membrane</keyword>
<reference evidence="9 10" key="1">
    <citation type="submission" date="2017-02" db="EMBL/GenBank/DDBJ databases">
        <title>Draft Genome Sequence of Streptomyces tsukubaensis F601, a Producer of the immunosuppressant tacrolimus FK506.</title>
        <authorList>
            <person name="Zong G."/>
            <person name="Zhong C."/>
            <person name="Fu J."/>
            <person name="Qin R."/>
            <person name="Cao G."/>
        </authorList>
    </citation>
    <scope>NUCLEOTIDE SEQUENCE [LARGE SCALE GENOMIC DNA]</scope>
    <source>
        <strain evidence="9 10">F601</strain>
    </source>
</reference>
<dbReference type="Proteomes" id="UP000190539">
    <property type="component" value="Unassembled WGS sequence"/>
</dbReference>
<comment type="caution">
    <text evidence="9">The sequence shown here is derived from an EMBL/GenBank/DDBJ whole genome shotgun (WGS) entry which is preliminary data.</text>
</comment>
<evidence type="ECO:0000256" key="1">
    <source>
        <dbReference type="ARBA" id="ARBA00004651"/>
    </source>
</evidence>
<evidence type="ECO:0000313" key="9">
    <source>
        <dbReference type="EMBL" id="OON71788.1"/>
    </source>
</evidence>
<evidence type="ECO:0000256" key="5">
    <source>
        <dbReference type="ARBA" id="ARBA00023136"/>
    </source>
</evidence>
<dbReference type="OrthoDB" id="5241538at2"/>
<evidence type="ECO:0000256" key="2">
    <source>
        <dbReference type="ARBA" id="ARBA00022475"/>
    </source>
</evidence>
<protein>
    <recommendedName>
        <fullName evidence="8">Integral membrane bound transporter domain-containing protein</fullName>
    </recommendedName>
</protein>
<keyword evidence="10" id="KW-1185">Reference proteome</keyword>
<evidence type="ECO:0000256" key="7">
    <source>
        <dbReference type="SAM" id="Phobius"/>
    </source>
</evidence>
<dbReference type="Pfam" id="PF13515">
    <property type="entry name" value="FUSC_2"/>
    <property type="match status" value="1"/>
</dbReference>
<feature type="transmembrane region" description="Helical" evidence="7">
    <location>
        <begin position="374"/>
        <end position="401"/>
    </location>
</feature>
<dbReference type="EMBL" id="MVFC01000048">
    <property type="protein sequence ID" value="OON71788.1"/>
    <property type="molecule type" value="Genomic_DNA"/>
</dbReference>
<gene>
    <name evidence="9" type="ORF">B1H18_32445</name>
</gene>
<evidence type="ECO:0000256" key="4">
    <source>
        <dbReference type="ARBA" id="ARBA00022989"/>
    </source>
</evidence>
<keyword evidence="5 7" id="KW-0472">Membrane</keyword>
<sequence>MSSPAEPPTPHRARRPRLPLAGVLRPARPSDIWFKPASSVVVSAAVPNLILLALGRLDLAMYTMAGSLCALFCHNLPYAARARTHAWVVVGMVAGLAVGLLTASLTTAVPVLIAVAALLAAAQKTLCEATRVGPPGNLVFTFISSATLFAPQHFGQVPGHLALAAGAGAVAWLVTMAPALVRPEGPERRATARALRAAAEFAATGGTAPGHERARSAAAGAVHAAWQSLLATGARTPARRSLERLVVRAEVALAAPEASEPERLRALADSLRGSGPVPHPHDLDGVVDEELLGVDAELAEAARRHPLLRALAPGSALWPIALRTAIGCALAGYASYALGVGRPYWAIVTAASLYQANVVLTWKRGIQRVVGNLAGVVLFGLISPVADLGPAALVLFCLAFSFGAEALMSRNYWLGSICVTPMALLITEFARYQGTGGLMADRAVDTVLGAVVGVLAAFLVTNRRASDHIEHALTAVQHATEAAESALAGPAPGSATLEGTRRTLAGSLVDLRAAVEAASGEWWQRALPQERVVAAERAGHRTLAATVRRQGLRVLEDLRDLEDTTT</sequence>
<evidence type="ECO:0000259" key="8">
    <source>
        <dbReference type="Pfam" id="PF13515"/>
    </source>
</evidence>
<keyword evidence="4 7" id="KW-1133">Transmembrane helix</keyword>
<dbReference type="InterPro" id="IPR049453">
    <property type="entry name" value="Memb_transporter_dom"/>
</dbReference>
<keyword evidence="3 7" id="KW-0812">Transmembrane</keyword>
<dbReference type="AlphaFoldDB" id="A0A1V3ZZL5"/>
<proteinExistence type="inferred from homology"/>
<dbReference type="PANTHER" id="PTHR30509:SF9">
    <property type="entry name" value="MULTIDRUG RESISTANCE PROTEIN MDTO"/>
    <property type="match status" value="1"/>
</dbReference>
<feature type="transmembrane region" description="Helical" evidence="7">
    <location>
        <begin position="86"/>
        <end position="119"/>
    </location>
</feature>
<evidence type="ECO:0000256" key="6">
    <source>
        <dbReference type="ARBA" id="ARBA00043993"/>
    </source>
</evidence>
<name>A0A1V3ZZL5_9ACTN</name>
<feature type="transmembrane region" description="Helical" evidence="7">
    <location>
        <begin position="344"/>
        <end position="362"/>
    </location>
</feature>
<organism evidence="9 10">
    <name type="scientific">Streptomyces tsukubensis</name>
    <dbReference type="NCBI Taxonomy" id="83656"/>
    <lineage>
        <taxon>Bacteria</taxon>
        <taxon>Bacillati</taxon>
        <taxon>Actinomycetota</taxon>
        <taxon>Actinomycetes</taxon>
        <taxon>Kitasatosporales</taxon>
        <taxon>Streptomycetaceae</taxon>
        <taxon>Streptomyces</taxon>
    </lineage>
</organism>
<feature type="transmembrane region" description="Helical" evidence="7">
    <location>
        <begin position="413"/>
        <end position="431"/>
    </location>
</feature>
<dbReference type="PANTHER" id="PTHR30509">
    <property type="entry name" value="P-HYDROXYBENZOIC ACID EFFLUX PUMP SUBUNIT-RELATED"/>
    <property type="match status" value="1"/>
</dbReference>
<comment type="similarity">
    <text evidence="6">Belongs to the YccS/YhfK family.</text>
</comment>
<feature type="transmembrane region" description="Helical" evidence="7">
    <location>
        <begin position="32"/>
        <end position="52"/>
    </location>
</feature>
<evidence type="ECO:0000256" key="3">
    <source>
        <dbReference type="ARBA" id="ARBA00022692"/>
    </source>
</evidence>
<feature type="domain" description="Integral membrane bound transporter" evidence="8">
    <location>
        <begin position="330"/>
        <end position="455"/>
    </location>
</feature>
<feature type="transmembrane region" description="Helical" evidence="7">
    <location>
        <begin position="316"/>
        <end position="338"/>
    </location>
</feature>
<comment type="subcellular location">
    <subcellularLocation>
        <location evidence="1">Cell membrane</location>
        <topology evidence="1">Multi-pass membrane protein</topology>
    </subcellularLocation>
</comment>
<dbReference type="STRING" id="83656.B1H18_32445"/>
<dbReference type="GO" id="GO:0005886">
    <property type="term" value="C:plasma membrane"/>
    <property type="evidence" value="ECO:0007669"/>
    <property type="project" value="UniProtKB-SubCell"/>
</dbReference>
<accession>A0A1V3ZZL5</accession>